<dbReference type="SUPFAM" id="SSF158682">
    <property type="entry name" value="TerB-like"/>
    <property type="match status" value="1"/>
</dbReference>
<evidence type="ECO:0000313" key="3">
    <source>
        <dbReference type="Proteomes" id="UP000198426"/>
    </source>
</evidence>
<accession>A0A239CY52</accession>
<feature type="region of interest" description="Disordered" evidence="1">
    <location>
        <begin position="145"/>
        <end position="176"/>
    </location>
</feature>
<dbReference type="CDD" id="cd07178">
    <property type="entry name" value="terB_like_YebE"/>
    <property type="match status" value="1"/>
</dbReference>
<dbReference type="RefSeq" id="WP_245837707.1">
    <property type="nucleotide sequence ID" value="NZ_FZOY01000001.1"/>
</dbReference>
<gene>
    <name evidence="2" type="ORF">SAMN05421757_101544</name>
</gene>
<dbReference type="EMBL" id="FZOY01000001">
    <property type="protein sequence ID" value="SNS25030.1"/>
    <property type="molecule type" value="Genomic_DNA"/>
</dbReference>
<evidence type="ECO:0000256" key="1">
    <source>
        <dbReference type="SAM" id="MobiDB-lite"/>
    </source>
</evidence>
<sequence length="294" mass="28999">MSLVSTLAKVAAGVVIAKGVKGMVSGGAGRTAQPSGAGRASAGGGIEDMLGQILGGGSAPGGASAGGLQDMLGQVLGGGTGSRGAAPGGSIQDMLGQVLGGGASRGGASGGSLQDMMGAILGGGAGAAAGRGGLGGALNELSELSRPGGGSAGGGFGDKLNQSLQNFGEPDEPPTAEEEDLAAVMLRAMIQAAKSDGTLDETEKQRLLERLGQVSQEEADFVQAELQRPVDATALARSVPRGAEQQVYMLAAMAIDLDHNSEARFLHELAQGMGLSGQVANAIHDKLGQPQLYR</sequence>
<dbReference type="Gene3D" id="1.10.3680.10">
    <property type="entry name" value="TerB-like"/>
    <property type="match status" value="1"/>
</dbReference>
<feature type="compositionally biased region" description="Gly residues" evidence="1">
    <location>
        <begin position="147"/>
        <end position="157"/>
    </location>
</feature>
<dbReference type="InterPro" id="IPR007486">
    <property type="entry name" value="YebE"/>
</dbReference>
<dbReference type="Pfam" id="PF04391">
    <property type="entry name" value="DUF533"/>
    <property type="match status" value="1"/>
</dbReference>
<dbReference type="AlphaFoldDB" id="A0A239CY52"/>
<reference evidence="2 3" key="1">
    <citation type="submission" date="2017-06" db="EMBL/GenBank/DDBJ databases">
        <authorList>
            <person name="Kim H.J."/>
            <person name="Triplett B.A."/>
        </authorList>
    </citation>
    <scope>NUCLEOTIDE SEQUENCE [LARGE SCALE GENOMIC DNA]</scope>
    <source>
        <strain evidence="2 3">DSM 29339</strain>
    </source>
</reference>
<evidence type="ECO:0000313" key="2">
    <source>
        <dbReference type="EMBL" id="SNS25030.1"/>
    </source>
</evidence>
<proteinExistence type="predicted"/>
<protein>
    <submittedName>
        <fullName evidence="2">Uncharacterized membrane protein YebE, DUF533 family</fullName>
    </submittedName>
</protein>
<name>A0A239CY52_9RHOB</name>
<dbReference type="InterPro" id="IPR029024">
    <property type="entry name" value="TerB-like"/>
</dbReference>
<keyword evidence="3" id="KW-1185">Reference proteome</keyword>
<dbReference type="Proteomes" id="UP000198426">
    <property type="component" value="Unassembled WGS sequence"/>
</dbReference>
<organism evidence="2 3">
    <name type="scientific">Tropicimonas sediminicola</name>
    <dbReference type="NCBI Taxonomy" id="1031541"/>
    <lineage>
        <taxon>Bacteria</taxon>
        <taxon>Pseudomonadati</taxon>
        <taxon>Pseudomonadota</taxon>
        <taxon>Alphaproteobacteria</taxon>
        <taxon>Rhodobacterales</taxon>
        <taxon>Roseobacteraceae</taxon>
        <taxon>Tropicimonas</taxon>
    </lineage>
</organism>